<dbReference type="AlphaFoldDB" id="A0A8H8UXL3"/>
<reference evidence="2" key="1">
    <citation type="submission" date="2019-06" db="EMBL/GenBank/DDBJ databases">
        <authorList>
            <person name="Palmer J.M."/>
        </authorList>
    </citation>
    <scope>NUCLEOTIDE SEQUENCE</scope>
    <source>
        <strain evidence="2">TWF679</strain>
    </source>
</reference>
<evidence type="ECO:0000313" key="3">
    <source>
        <dbReference type="Proteomes" id="UP000614610"/>
    </source>
</evidence>
<proteinExistence type="predicted"/>
<name>A0A8H8UXL3_ORBOL</name>
<dbReference type="Proteomes" id="UP000614610">
    <property type="component" value="Unassembled WGS sequence"/>
</dbReference>
<dbReference type="EMBL" id="WIWT01000101">
    <property type="protein sequence ID" value="KAF3201016.1"/>
    <property type="molecule type" value="Genomic_DNA"/>
</dbReference>
<feature type="compositionally biased region" description="Basic and acidic residues" evidence="1">
    <location>
        <begin position="178"/>
        <end position="191"/>
    </location>
</feature>
<evidence type="ECO:0000256" key="1">
    <source>
        <dbReference type="SAM" id="MobiDB-lite"/>
    </source>
</evidence>
<protein>
    <submittedName>
        <fullName evidence="2">Uncharacterized protein</fullName>
    </submittedName>
</protein>
<organism evidence="2 3">
    <name type="scientific">Orbilia oligospora</name>
    <name type="common">Nematode-trapping fungus</name>
    <name type="synonym">Arthrobotrys oligospora</name>
    <dbReference type="NCBI Taxonomy" id="2813651"/>
    <lineage>
        <taxon>Eukaryota</taxon>
        <taxon>Fungi</taxon>
        <taxon>Dikarya</taxon>
        <taxon>Ascomycota</taxon>
        <taxon>Pezizomycotina</taxon>
        <taxon>Orbiliomycetes</taxon>
        <taxon>Orbiliales</taxon>
        <taxon>Orbiliaceae</taxon>
        <taxon>Orbilia</taxon>
    </lineage>
</organism>
<evidence type="ECO:0000313" key="2">
    <source>
        <dbReference type="EMBL" id="KAF3201016.1"/>
    </source>
</evidence>
<gene>
    <name evidence="2" type="ORF">TWF679_000503</name>
</gene>
<sequence length="204" mass="22693">MVIDTLFARRNVINISIDHTVPIIPTANIKTTDCGVLEFELENMDMTCARTAKQAMRVTILTRRKKMYPGPGDAGSERVALEPGATSIVARFWELQWILARLGPRASWLALFEIDSSADGLKRENIGYNSIGYIFCALEEEKHVYVGREDSISPAPEKVASLMRVTWGEIEKQNSSGDKIRKEDVIKHDTEEAGEGLLQGPAQS</sequence>
<feature type="region of interest" description="Disordered" evidence="1">
    <location>
        <begin position="172"/>
        <end position="204"/>
    </location>
</feature>
<comment type="caution">
    <text evidence="2">The sequence shown here is derived from an EMBL/GenBank/DDBJ whole genome shotgun (WGS) entry which is preliminary data.</text>
</comment>
<accession>A0A8H8UXL3</accession>